<comment type="caution">
    <text evidence="2">The sequence shown here is derived from an EMBL/GenBank/DDBJ whole genome shotgun (WGS) entry which is preliminary data.</text>
</comment>
<organism evidence="2 3">
    <name type="scientific">Argiope bruennichi</name>
    <name type="common">Wasp spider</name>
    <name type="synonym">Aranea bruennichi</name>
    <dbReference type="NCBI Taxonomy" id="94029"/>
    <lineage>
        <taxon>Eukaryota</taxon>
        <taxon>Metazoa</taxon>
        <taxon>Ecdysozoa</taxon>
        <taxon>Arthropoda</taxon>
        <taxon>Chelicerata</taxon>
        <taxon>Arachnida</taxon>
        <taxon>Araneae</taxon>
        <taxon>Araneomorphae</taxon>
        <taxon>Entelegynae</taxon>
        <taxon>Araneoidea</taxon>
        <taxon>Araneidae</taxon>
        <taxon>Argiope</taxon>
    </lineage>
</organism>
<name>A0A8T0F7S1_ARGBR</name>
<reference evidence="2" key="1">
    <citation type="journal article" date="2020" name="bioRxiv">
        <title>Chromosome-level reference genome of the European wasp spider Argiope bruennichi: a resource for studies on range expansion and evolutionary adaptation.</title>
        <authorList>
            <person name="Sheffer M.M."/>
            <person name="Hoppe A."/>
            <person name="Krehenwinkel H."/>
            <person name="Uhl G."/>
            <person name="Kuss A.W."/>
            <person name="Jensen L."/>
            <person name="Jensen C."/>
            <person name="Gillespie R.G."/>
            <person name="Hoff K.J."/>
            <person name="Prost S."/>
        </authorList>
    </citation>
    <scope>NUCLEOTIDE SEQUENCE</scope>
</reference>
<dbReference type="AlphaFoldDB" id="A0A8T0F7S1"/>
<feature type="region of interest" description="Disordered" evidence="1">
    <location>
        <begin position="1"/>
        <end position="39"/>
    </location>
</feature>
<evidence type="ECO:0000256" key="1">
    <source>
        <dbReference type="SAM" id="MobiDB-lite"/>
    </source>
</evidence>
<reference evidence="2" key="2">
    <citation type="submission" date="2020-06" db="EMBL/GenBank/DDBJ databases">
        <authorList>
            <person name="Sheffer M."/>
        </authorList>
    </citation>
    <scope>NUCLEOTIDE SEQUENCE</scope>
</reference>
<dbReference type="Proteomes" id="UP000807504">
    <property type="component" value="Unassembled WGS sequence"/>
</dbReference>
<protein>
    <submittedName>
        <fullName evidence="2">Uncharacterized protein</fullName>
    </submittedName>
</protein>
<accession>A0A8T0F7S1</accession>
<evidence type="ECO:0000313" key="3">
    <source>
        <dbReference type="Proteomes" id="UP000807504"/>
    </source>
</evidence>
<gene>
    <name evidence="2" type="ORF">HNY73_008873</name>
</gene>
<dbReference type="EMBL" id="JABXBU010000015">
    <property type="protein sequence ID" value="KAF8787254.1"/>
    <property type="molecule type" value="Genomic_DNA"/>
</dbReference>
<sequence length="78" mass="8586">MRPPPRLTLAPPDCGRHPRSYWPLGGKAPPPPPLKAPHRWARTPTVAAGRTTCRRPEHDGLRRAQGAADDAPVMRLAR</sequence>
<feature type="region of interest" description="Disordered" evidence="1">
    <location>
        <begin position="52"/>
        <end position="78"/>
    </location>
</feature>
<evidence type="ECO:0000313" key="2">
    <source>
        <dbReference type="EMBL" id="KAF8787254.1"/>
    </source>
</evidence>
<keyword evidence="3" id="KW-1185">Reference proteome</keyword>
<proteinExistence type="predicted"/>